<proteinExistence type="inferred from homology"/>
<dbReference type="InterPro" id="IPR001173">
    <property type="entry name" value="Glyco_trans_2-like"/>
</dbReference>
<organism evidence="5 6">
    <name type="scientific">Candidatus Yanofskybacteria bacterium RIFCSPLOWO2_12_FULL_43_11b</name>
    <dbReference type="NCBI Taxonomy" id="1802710"/>
    <lineage>
        <taxon>Bacteria</taxon>
        <taxon>Candidatus Yanofskyibacteriota</taxon>
    </lineage>
</organism>
<comment type="caution">
    <text evidence="5">The sequence shown here is derived from an EMBL/GenBank/DDBJ whole genome shotgun (WGS) entry which is preliminary data.</text>
</comment>
<dbReference type="SUPFAM" id="SSF53448">
    <property type="entry name" value="Nucleotide-diphospho-sugar transferases"/>
    <property type="match status" value="1"/>
</dbReference>
<feature type="domain" description="Glycosyltransferase 2-like" evidence="4">
    <location>
        <begin position="25"/>
        <end position="130"/>
    </location>
</feature>
<keyword evidence="3" id="KW-0808">Transferase</keyword>
<evidence type="ECO:0000259" key="4">
    <source>
        <dbReference type="Pfam" id="PF00535"/>
    </source>
</evidence>
<dbReference type="Gene3D" id="3.90.550.10">
    <property type="entry name" value="Spore Coat Polysaccharide Biosynthesis Protein SpsA, Chain A"/>
    <property type="match status" value="1"/>
</dbReference>
<comment type="similarity">
    <text evidence="1">Belongs to the glycosyltransferase 2 family.</text>
</comment>
<keyword evidence="2" id="KW-0328">Glycosyltransferase</keyword>
<evidence type="ECO:0000313" key="5">
    <source>
        <dbReference type="EMBL" id="OGN33260.1"/>
    </source>
</evidence>
<reference evidence="5 6" key="1">
    <citation type="journal article" date="2016" name="Nat. Commun.">
        <title>Thousands of microbial genomes shed light on interconnected biogeochemical processes in an aquifer system.</title>
        <authorList>
            <person name="Anantharaman K."/>
            <person name="Brown C.T."/>
            <person name="Hug L.A."/>
            <person name="Sharon I."/>
            <person name="Castelle C.J."/>
            <person name="Probst A.J."/>
            <person name="Thomas B.C."/>
            <person name="Singh A."/>
            <person name="Wilkins M.J."/>
            <person name="Karaoz U."/>
            <person name="Brodie E.L."/>
            <person name="Williams K.H."/>
            <person name="Hubbard S.S."/>
            <person name="Banfield J.F."/>
        </authorList>
    </citation>
    <scope>NUCLEOTIDE SEQUENCE [LARGE SCALE GENOMIC DNA]</scope>
</reference>
<dbReference type="AlphaFoldDB" id="A0A1F8H7V7"/>
<dbReference type="Pfam" id="PF00535">
    <property type="entry name" value="Glycos_transf_2"/>
    <property type="match status" value="1"/>
</dbReference>
<name>A0A1F8H7V7_9BACT</name>
<dbReference type="PANTHER" id="PTHR43179">
    <property type="entry name" value="RHAMNOSYLTRANSFERASE WBBL"/>
    <property type="match status" value="1"/>
</dbReference>
<dbReference type="GO" id="GO:0016757">
    <property type="term" value="F:glycosyltransferase activity"/>
    <property type="evidence" value="ECO:0007669"/>
    <property type="project" value="UniProtKB-KW"/>
</dbReference>
<dbReference type="InterPro" id="IPR029044">
    <property type="entry name" value="Nucleotide-diphossugar_trans"/>
</dbReference>
<dbReference type="PANTHER" id="PTHR43179:SF12">
    <property type="entry name" value="GALACTOFURANOSYLTRANSFERASE GLFT2"/>
    <property type="match status" value="1"/>
</dbReference>
<evidence type="ECO:0000256" key="3">
    <source>
        <dbReference type="ARBA" id="ARBA00022679"/>
    </source>
</evidence>
<protein>
    <recommendedName>
        <fullName evidence="4">Glycosyltransferase 2-like domain-containing protein</fullName>
    </recommendedName>
</protein>
<gene>
    <name evidence="5" type="ORF">A3G51_02335</name>
</gene>
<evidence type="ECO:0000313" key="6">
    <source>
        <dbReference type="Proteomes" id="UP000177745"/>
    </source>
</evidence>
<dbReference type="EMBL" id="MGKY01000022">
    <property type="protein sequence ID" value="OGN33260.1"/>
    <property type="molecule type" value="Genomic_DNA"/>
</dbReference>
<accession>A0A1F8H7V7</accession>
<evidence type="ECO:0000256" key="2">
    <source>
        <dbReference type="ARBA" id="ARBA00022676"/>
    </source>
</evidence>
<dbReference type="Proteomes" id="UP000177745">
    <property type="component" value="Unassembled WGS sequence"/>
</dbReference>
<sequence length="315" mass="35629">MGRKILTGQIPERNVKISKRNMRLTIITINHNSSENTIKLLESLKNQTEKDFEVIVIDNNSDNVGKLMDYETPETNIIYIKNDRNLGYSGGNNAGIKKALENGADWVLLLNNDTWVESSFIERLRAVLDSSAGSGQRGKEGIIGLALDEGSRTSFAGLIQWLKPTLIHITTFKVVSPRAYAIGGAMLIHKNVFDKTGFLDENYFLYFEDADFCQRARKARIPVSFLSEIKISHSVSASTKKLGSPMLLRYHYRNALYFNFKNGPWYIKLLTQPWSWLIALKQIIKIVIGKNKEQSLAILKGVGDWYAGRMGKLHD</sequence>
<evidence type="ECO:0000256" key="1">
    <source>
        <dbReference type="ARBA" id="ARBA00006739"/>
    </source>
</evidence>
<dbReference type="CDD" id="cd04186">
    <property type="entry name" value="GT_2_like_c"/>
    <property type="match status" value="1"/>
</dbReference>